<sequence length="154" mass="17062">MEMNTRIQVEHPITEAITDVDLVKEMIRIASGEPMRLRQRDIVFRGHAIECRINAESPINFTPSPGLVTQWVPPGGPGIRVDSHLYSGYHVPPYYDSLIAKIVAYGETRDEALARMRTALSGTVVSGIATNLPLHQELLNDEAVKAGGFDIHFL</sequence>
<dbReference type="PANTHER" id="PTHR48095">
    <property type="entry name" value="PYRUVATE CARBOXYLASE SUBUNIT A"/>
    <property type="match status" value="1"/>
</dbReference>
<comment type="caution">
    <text evidence="5">The sequence shown here is derived from an EMBL/GenBank/DDBJ whole genome shotgun (WGS) entry which is preliminary data.</text>
</comment>
<evidence type="ECO:0000256" key="2">
    <source>
        <dbReference type="ARBA" id="ARBA00022741"/>
    </source>
</evidence>
<dbReference type="SUPFAM" id="SSF56059">
    <property type="entry name" value="Glutathione synthetase ATP-binding domain-like"/>
    <property type="match status" value="1"/>
</dbReference>
<dbReference type="InterPro" id="IPR051602">
    <property type="entry name" value="ACC_Biotin_Carboxylase"/>
</dbReference>
<dbReference type="Pfam" id="PF02786">
    <property type="entry name" value="CPSase_L_D2"/>
    <property type="match status" value="1"/>
</dbReference>
<feature type="non-terminal residue" evidence="5">
    <location>
        <position position="154"/>
    </location>
</feature>
<dbReference type="GO" id="GO:0005524">
    <property type="term" value="F:ATP binding"/>
    <property type="evidence" value="ECO:0007669"/>
    <property type="project" value="UniProtKB-KW"/>
</dbReference>
<keyword evidence="1" id="KW-0436">Ligase</keyword>
<dbReference type="InterPro" id="IPR011764">
    <property type="entry name" value="Biotin_carboxylation_dom"/>
</dbReference>
<dbReference type="InterPro" id="IPR005479">
    <property type="entry name" value="CPAse_ATP-bd"/>
</dbReference>
<dbReference type="Gene3D" id="3.30.470.20">
    <property type="entry name" value="ATP-grasp fold, B domain"/>
    <property type="match status" value="1"/>
</dbReference>
<dbReference type="GO" id="GO:0016874">
    <property type="term" value="F:ligase activity"/>
    <property type="evidence" value="ECO:0007669"/>
    <property type="project" value="UniProtKB-KW"/>
</dbReference>
<dbReference type="SMART" id="SM00878">
    <property type="entry name" value="Biotin_carb_C"/>
    <property type="match status" value="1"/>
</dbReference>
<feature type="domain" description="Biotin carboxylation" evidence="4">
    <location>
        <begin position="1"/>
        <end position="154"/>
    </location>
</feature>
<keyword evidence="3" id="KW-0067">ATP-binding</keyword>
<evidence type="ECO:0000313" key="5">
    <source>
        <dbReference type="EMBL" id="EQD44331.1"/>
    </source>
</evidence>
<dbReference type="SUPFAM" id="SSF51246">
    <property type="entry name" value="Rudiment single hybrid motif"/>
    <property type="match status" value="1"/>
</dbReference>
<dbReference type="EMBL" id="AUZZ01006961">
    <property type="protein sequence ID" value="EQD44331.1"/>
    <property type="molecule type" value="Genomic_DNA"/>
</dbReference>
<evidence type="ECO:0000256" key="1">
    <source>
        <dbReference type="ARBA" id="ARBA00022598"/>
    </source>
</evidence>
<protein>
    <submittedName>
        <fullName evidence="5">Acetyl-CoA carboxylase biotin carboxylase subunit</fullName>
    </submittedName>
</protein>
<gene>
    <name evidence="5" type="ORF">B2A_09637</name>
</gene>
<dbReference type="PANTHER" id="PTHR48095:SF2">
    <property type="entry name" value="BIOTIN CARBOXYLASE, CHLOROPLASTIC"/>
    <property type="match status" value="1"/>
</dbReference>
<evidence type="ECO:0000256" key="3">
    <source>
        <dbReference type="ARBA" id="ARBA00022840"/>
    </source>
</evidence>
<reference evidence="5" key="1">
    <citation type="submission" date="2013-08" db="EMBL/GenBank/DDBJ databases">
        <authorList>
            <person name="Mendez C."/>
            <person name="Richter M."/>
            <person name="Ferrer M."/>
            <person name="Sanchez J."/>
        </authorList>
    </citation>
    <scope>NUCLEOTIDE SEQUENCE</scope>
</reference>
<reference evidence="5" key="2">
    <citation type="journal article" date="2014" name="ISME J.">
        <title>Microbial stratification in low pH oxic and suboxic macroscopic growths along an acid mine drainage.</title>
        <authorList>
            <person name="Mendez-Garcia C."/>
            <person name="Mesa V."/>
            <person name="Sprenger R.R."/>
            <person name="Richter M."/>
            <person name="Diez M.S."/>
            <person name="Solano J."/>
            <person name="Bargiela R."/>
            <person name="Golyshina O.V."/>
            <person name="Manteca A."/>
            <person name="Ramos J.L."/>
            <person name="Gallego J.R."/>
            <person name="Llorente I."/>
            <person name="Martins Dos Santos V.A."/>
            <person name="Jensen O.N."/>
            <person name="Pelaez A.I."/>
            <person name="Sanchez J."/>
            <person name="Ferrer M."/>
        </authorList>
    </citation>
    <scope>NUCLEOTIDE SEQUENCE</scope>
</reference>
<organism evidence="5">
    <name type="scientific">mine drainage metagenome</name>
    <dbReference type="NCBI Taxonomy" id="410659"/>
    <lineage>
        <taxon>unclassified sequences</taxon>
        <taxon>metagenomes</taxon>
        <taxon>ecological metagenomes</taxon>
    </lineage>
</organism>
<dbReference type="Pfam" id="PF02785">
    <property type="entry name" value="Biotin_carb_C"/>
    <property type="match status" value="1"/>
</dbReference>
<name>T0Z8K3_9ZZZZ</name>
<evidence type="ECO:0000259" key="4">
    <source>
        <dbReference type="PROSITE" id="PS50979"/>
    </source>
</evidence>
<proteinExistence type="predicted"/>
<dbReference type="AlphaFoldDB" id="T0Z8K3"/>
<accession>T0Z8K3</accession>
<keyword evidence="2" id="KW-0547">Nucleotide-binding</keyword>
<dbReference type="InterPro" id="IPR011054">
    <property type="entry name" value="Rudment_hybrid_motif"/>
</dbReference>
<dbReference type="PROSITE" id="PS50979">
    <property type="entry name" value="BC"/>
    <property type="match status" value="1"/>
</dbReference>
<dbReference type="InterPro" id="IPR005482">
    <property type="entry name" value="Biotin_COase_C"/>
</dbReference>